<comment type="similarity">
    <text evidence="1">Belongs to the NADH:flavin oxidoreductase/NADH oxidase family.</text>
</comment>
<gene>
    <name evidence="6" type="ORF">M427DRAFT_57166</name>
</gene>
<evidence type="ECO:0000259" key="5">
    <source>
        <dbReference type="Pfam" id="PF00724"/>
    </source>
</evidence>
<keyword evidence="2" id="KW-0285">Flavoprotein</keyword>
<evidence type="ECO:0000256" key="3">
    <source>
        <dbReference type="ARBA" id="ARBA00023002"/>
    </source>
</evidence>
<dbReference type="EMBL" id="KQ965765">
    <property type="protein sequence ID" value="KXS15032.1"/>
    <property type="molecule type" value="Genomic_DNA"/>
</dbReference>
<accession>A0A139ADY6</accession>
<sequence>MAQADIDALARPLTLPCGVVLKNRLAKAPMTESLADARTNHPNERVNHVYRRWAKGGLGLIVTGNIAIDRANMEAARNIAIEKQDEKYMAFYKEYAKAAKADGCVAVVQLSHAGRQTPRAVNTRPKAPSNVKLSMDGVPQFILSNPVAMTTADVHDVRDRFISASVFCQKAGFDGVQIHAAHGYLISQFLNPGVNVGRTDGYGGSLENRMRLLKEVVEGVREACGPRFVVSVKLNSSDFQKSGATEQDSIRVLEMLEASTCDFVEVSGGSYEAPAMVGIVRRESTRKREAYFLDFAAEARKTVKRMPLMITGGFRTRSAMADAIRAGEADIIGMARPLCLHPEFSTVLLSDPSPTLAFPVPKIDWHHLRATNPNVGNVESFWHTGQIQRMADGMDPDEEGKVVKPEFFAQVWAPRQMLWEPATTFPTNVVWALVWPVKPLHHLLQWFTVAAAVAGAGVFIASRVN</sequence>
<protein>
    <submittedName>
        <fullName evidence="6">FMN-linked oxidoreductase</fullName>
    </submittedName>
</protein>
<feature type="domain" description="NADH:flavin oxidoreductase/NADH oxidase N-terminal" evidence="5">
    <location>
        <begin position="11"/>
        <end position="345"/>
    </location>
</feature>
<evidence type="ECO:0000256" key="4">
    <source>
        <dbReference type="SAM" id="Phobius"/>
    </source>
</evidence>
<proteinExistence type="inferred from homology"/>
<dbReference type="GO" id="GO:0010181">
    <property type="term" value="F:FMN binding"/>
    <property type="evidence" value="ECO:0007669"/>
    <property type="project" value="InterPro"/>
</dbReference>
<dbReference type="Gene3D" id="3.20.20.70">
    <property type="entry name" value="Aldolase class I"/>
    <property type="match status" value="1"/>
</dbReference>
<dbReference type="GO" id="GO:0016491">
    <property type="term" value="F:oxidoreductase activity"/>
    <property type="evidence" value="ECO:0007669"/>
    <property type="project" value="UniProtKB-KW"/>
</dbReference>
<keyword evidence="3" id="KW-0560">Oxidoreductase</keyword>
<dbReference type="InterPro" id="IPR051799">
    <property type="entry name" value="NADH_flavin_oxidoreductase"/>
</dbReference>
<keyword evidence="4" id="KW-0472">Membrane</keyword>
<name>A0A139ADY6_GONPJ</name>
<dbReference type="Pfam" id="PF00724">
    <property type="entry name" value="Oxidored_FMN"/>
    <property type="match status" value="1"/>
</dbReference>
<dbReference type="STRING" id="1344416.A0A139ADY6"/>
<dbReference type="Proteomes" id="UP000070544">
    <property type="component" value="Unassembled WGS sequence"/>
</dbReference>
<keyword evidence="4" id="KW-1133">Transmembrane helix</keyword>
<dbReference type="InterPro" id="IPR001155">
    <property type="entry name" value="OxRdtase_FMN_N"/>
</dbReference>
<keyword evidence="7" id="KW-1185">Reference proteome</keyword>
<organism evidence="6 7">
    <name type="scientific">Gonapodya prolifera (strain JEL478)</name>
    <name type="common">Monoblepharis prolifera</name>
    <dbReference type="NCBI Taxonomy" id="1344416"/>
    <lineage>
        <taxon>Eukaryota</taxon>
        <taxon>Fungi</taxon>
        <taxon>Fungi incertae sedis</taxon>
        <taxon>Chytridiomycota</taxon>
        <taxon>Chytridiomycota incertae sedis</taxon>
        <taxon>Monoblepharidomycetes</taxon>
        <taxon>Monoblepharidales</taxon>
        <taxon>Gonapodyaceae</taxon>
        <taxon>Gonapodya</taxon>
    </lineage>
</organism>
<evidence type="ECO:0000256" key="1">
    <source>
        <dbReference type="ARBA" id="ARBA00005979"/>
    </source>
</evidence>
<evidence type="ECO:0000256" key="2">
    <source>
        <dbReference type="ARBA" id="ARBA00022630"/>
    </source>
</evidence>
<keyword evidence="4" id="KW-0812">Transmembrane</keyword>
<dbReference type="SUPFAM" id="SSF51395">
    <property type="entry name" value="FMN-linked oxidoreductases"/>
    <property type="match status" value="1"/>
</dbReference>
<dbReference type="PANTHER" id="PTHR43656:SF2">
    <property type="entry name" value="BINDING OXIDOREDUCTASE, PUTATIVE (AFU_ORTHOLOGUE AFUA_2G08260)-RELATED"/>
    <property type="match status" value="1"/>
</dbReference>
<evidence type="ECO:0000313" key="6">
    <source>
        <dbReference type="EMBL" id="KXS15032.1"/>
    </source>
</evidence>
<dbReference type="CDD" id="cd04733">
    <property type="entry name" value="OYE_like_2_FMN"/>
    <property type="match status" value="1"/>
</dbReference>
<dbReference type="PANTHER" id="PTHR43656">
    <property type="entry name" value="BINDING OXIDOREDUCTASE, PUTATIVE (AFU_ORTHOLOGUE AFUA_2G08260)-RELATED"/>
    <property type="match status" value="1"/>
</dbReference>
<dbReference type="OrthoDB" id="72788at2759"/>
<feature type="transmembrane region" description="Helical" evidence="4">
    <location>
        <begin position="443"/>
        <end position="461"/>
    </location>
</feature>
<dbReference type="InterPro" id="IPR013785">
    <property type="entry name" value="Aldolase_TIM"/>
</dbReference>
<evidence type="ECO:0000313" key="7">
    <source>
        <dbReference type="Proteomes" id="UP000070544"/>
    </source>
</evidence>
<dbReference type="OMA" id="INLYSHW"/>
<dbReference type="AlphaFoldDB" id="A0A139ADY6"/>
<reference evidence="6 7" key="1">
    <citation type="journal article" date="2015" name="Genome Biol. Evol.">
        <title>Phylogenomic analyses indicate that early fungi evolved digesting cell walls of algal ancestors of land plants.</title>
        <authorList>
            <person name="Chang Y."/>
            <person name="Wang S."/>
            <person name="Sekimoto S."/>
            <person name="Aerts A.L."/>
            <person name="Choi C."/>
            <person name="Clum A."/>
            <person name="LaButti K.M."/>
            <person name="Lindquist E.A."/>
            <person name="Yee Ngan C."/>
            <person name="Ohm R.A."/>
            <person name="Salamov A.A."/>
            <person name="Grigoriev I.V."/>
            <person name="Spatafora J.W."/>
            <person name="Berbee M.L."/>
        </authorList>
    </citation>
    <scope>NUCLEOTIDE SEQUENCE [LARGE SCALE GENOMIC DNA]</scope>
    <source>
        <strain evidence="6 7">JEL478</strain>
    </source>
</reference>